<dbReference type="PRINTS" id="PR00344">
    <property type="entry name" value="BCTRLSENSOR"/>
</dbReference>
<protein>
    <recommendedName>
        <fullName evidence="2">histidine kinase</fullName>
        <ecNumber evidence="2">2.7.13.3</ecNumber>
    </recommendedName>
</protein>
<sequence length="551" mass="60754">MSSKTVFPMKHPLQPVEKMKRPGPIRIPDFRLPAWVHRTLRKEEAGTFLLILVILTGIFVFDARTPQSLVASILLDIPIALTGLVLRPGLTFLVVMLSLVANVMAGIIDARTEGTVNSIAVANRFFTTVSLILVGYLTLSIQKKAHLQGLVESERIRFSREAKIRELFAQVNQTAEPDVFLQQLSSHLQRLLLARGIILAFSDGESWKSRPFAIPSSLWFWPEGDPLPGYLALQSGRPFSPSPMDPVSLSPLTDANNVSGGIVGRLTLQPRMPGGDRLWPHLYLFVLEPSEPEAAAILREIIPAMESALLRAALLSDLRKTNDTLINRNRLVEDLIRGVSHDIRTPLIAADLTLDLVRKGVFGVPPNELGEALDQLRQSNGALLDLANHLLFLSRAETEGFPATADPVDISLLSDEVLQSLEPLIQKKHLRMDNALAPAVVRGDRPSLRRLLVNLVDNAIKYSPNGESIQVCCQTMEEKVMISVRDNGSGIPEDIRAGLFERFRKEKDGSGFGLGLYIAQQIARQHRGEIQCLCHPVGTEFRVTLPAIGAS</sequence>
<dbReference type="Pfam" id="PF02518">
    <property type="entry name" value="HATPase_c"/>
    <property type="match status" value="1"/>
</dbReference>
<dbReference type="PANTHER" id="PTHR43047">
    <property type="entry name" value="TWO-COMPONENT HISTIDINE PROTEIN KINASE"/>
    <property type="match status" value="1"/>
</dbReference>
<evidence type="ECO:0000256" key="5">
    <source>
        <dbReference type="ARBA" id="ARBA00022777"/>
    </source>
</evidence>
<dbReference type="CDD" id="cd00082">
    <property type="entry name" value="HisKA"/>
    <property type="match status" value="1"/>
</dbReference>
<keyword evidence="6" id="KW-0812">Transmembrane</keyword>
<dbReference type="GO" id="GO:0000155">
    <property type="term" value="F:phosphorelay sensor kinase activity"/>
    <property type="evidence" value="ECO:0007669"/>
    <property type="project" value="InterPro"/>
</dbReference>
<comment type="catalytic activity">
    <reaction evidence="1">
        <text>ATP + protein L-histidine = ADP + protein N-phospho-L-histidine.</text>
        <dbReference type="EC" id="2.7.13.3"/>
    </reaction>
</comment>
<feature type="transmembrane region" description="Helical" evidence="6">
    <location>
        <begin position="121"/>
        <end position="139"/>
    </location>
</feature>
<evidence type="ECO:0000313" key="8">
    <source>
        <dbReference type="EMBL" id="HFT94095.1"/>
    </source>
</evidence>
<dbReference type="InterPro" id="IPR004358">
    <property type="entry name" value="Sig_transdc_His_kin-like_C"/>
</dbReference>
<evidence type="ECO:0000256" key="6">
    <source>
        <dbReference type="SAM" id="Phobius"/>
    </source>
</evidence>
<accession>A0A7C3QUZ4</accession>
<dbReference type="Gene3D" id="3.30.565.10">
    <property type="entry name" value="Histidine kinase-like ATPase, C-terminal domain"/>
    <property type="match status" value="1"/>
</dbReference>
<proteinExistence type="predicted"/>
<keyword evidence="5 8" id="KW-0418">Kinase</keyword>
<dbReference type="InterPro" id="IPR003594">
    <property type="entry name" value="HATPase_dom"/>
</dbReference>
<dbReference type="GO" id="GO:0009927">
    <property type="term" value="F:histidine phosphotransfer kinase activity"/>
    <property type="evidence" value="ECO:0007669"/>
    <property type="project" value="TreeGrafter"/>
</dbReference>
<dbReference type="CDD" id="cd00075">
    <property type="entry name" value="HATPase"/>
    <property type="match status" value="1"/>
</dbReference>
<dbReference type="Pfam" id="PF00512">
    <property type="entry name" value="HisKA"/>
    <property type="match status" value="1"/>
</dbReference>
<dbReference type="SUPFAM" id="SSF47384">
    <property type="entry name" value="Homodimeric domain of signal transducing histidine kinase"/>
    <property type="match status" value="1"/>
</dbReference>
<dbReference type="InterPro" id="IPR036097">
    <property type="entry name" value="HisK_dim/P_sf"/>
</dbReference>
<dbReference type="InterPro" id="IPR003661">
    <property type="entry name" value="HisK_dim/P_dom"/>
</dbReference>
<dbReference type="InterPro" id="IPR036890">
    <property type="entry name" value="HATPase_C_sf"/>
</dbReference>
<keyword evidence="4" id="KW-0808">Transferase</keyword>
<dbReference type="PROSITE" id="PS50109">
    <property type="entry name" value="HIS_KIN"/>
    <property type="match status" value="1"/>
</dbReference>
<keyword evidence="6" id="KW-1133">Transmembrane helix</keyword>
<dbReference type="Gene3D" id="1.10.287.130">
    <property type="match status" value="1"/>
</dbReference>
<name>A0A7C3QUZ4_9BACT</name>
<feature type="transmembrane region" description="Helical" evidence="6">
    <location>
        <begin position="45"/>
        <end position="61"/>
    </location>
</feature>
<evidence type="ECO:0000259" key="7">
    <source>
        <dbReference type="PROSITE" id="PS50109"/>
    </source>
</evidence>
<comment type="caution">
    <text evidence="8">The sequence shown here is derived from an EMBL/GenBank/DDBJ whole genome shotgun (WGS) entry which is preliminary data.</text>
</comment>
<dbReference type="GO" id="GO:0005886">
    <property type="term" value="C:plasma membrane"/>
    <property type="evidence" value="ECO:0007669"/>
    <property type="project" value="TreeGrafter"/>
</dbReference>
<evidence type="ECO:0000256" key="1">
    <source>
        <dbReference type="ARBA" id="ARBA00000085"/>
    </source>
</evidence>
<evidence type="ECO:0000256" key="4">
    <source>
        <dbReference type="ARBA" id="ARBA00022679"/>
    </source>
</evidence>
<dbReference type="SUPFAM" id="SSF55874">
    <property type="entry name" value="ATPase domain of HSP90 chaperone/DNA topoisomerase II/histidine kinase"/>
    <property type="match status" value="1"/>
</dbReference>
<feature type="domain" description="Histidine kinase" evidence="7">
    <location>
        <begin position="338"/>
        <end position="549"/>
    </location>
</feature>
<keyword evidence="3" id="KW-0597">Phosphoprotein</keyword>
<dbReference type="SMART" id="SM00387">
    <property type="entry name" value="HATPase_c"/>
    <property type="match status" value="1"/>
</dbReference>
<reference evidence="8" key="1">
    <citation type="journal article" date="2020" name="mSystems">
        <title>Genome- and Community-Level Interaction Insights into Carbon Utilization and Element Cycling Functions of Hydrothermarchaeota in Hydrothermal Sediment.</title>
        <authorList>
            <person name="Zhou Z."/>
            <person name="Liu Y."/>
            <person name="Xu W."/>
            <person name="Pan J."/>
            <person name="Luo Z.H."/>
            <person name="Li M."/>
        </authorList>
    </citation>
    <scope>NUCLEOTIDE SEQUENCE [LARGE SCALE GENOMIC DNA]</scope>
    <source>
        <strain evidence="8">SpSt-902</strain>
    </source>
</reference>
<dbReference type="EC" id="2.7.13.3" evidence="2"/>
<gene>
    <name evidence="8" type="ORF">ENX03_09235</name>
</gene>
<evidence type="ECO:0000256" key="3">
    <source>
        <dbReference type="ARBA" id="ARBA00022553"/>
    </source>
</evidence>
<evidence type="ECO:0000256" key="2">
    <source>
        <dbReference type="ARBA" id="ARBA00012438"/>
    </source>
</evidence>
<dbReference type="InterPro" id="IPR005467">
    <property type="entry name" value="His_kinase_dom"/>
</dbReference>
<feature type="transmembrane region" description="Helical" evidence="6">
    <location>
        <begin position="92"/>
        <end position="109"/>
    </location>
</feature>
<dbReference type="AlphaFoldDB" id="A0A7C3QUZ4"/>
<dbReference type="EMBL" id="DTMM01000197">
    <property type="protein sequence ID" value="HFT94095.1"/>
    <property type="molecule type" value="Genomic_DNA"/>
</dbReference>
<keyword evidence="6" id="KW-0472">Membrane</keyword>
<organism evidence="8">
    <name type="scientific">Leptospirillum ferriphilum</name>
    <dbReference type="NCBI Taxonomy" id="178606"/>
    <lineage>
        <taxon>Bacteria</taxon>
        <taxon>Pseudomonadati</taxon>
        <taxon>Nitrospirota</taxon>
        <taxon>Nitrospiria</taxon>
        <taxon>Nitrospirales</taxon>
        <taxon>Nitrospiraceae</taxon>
        <taxon>Leptospirillum</taxon>
    </lineage>
</organism>
<dbReference type="SMART" id="SM00388">
    <property type="entry name" value="HisKA"/>
    <property type="match status" value="1"/>
</dbReference>
<dbReference type="PANTHER" id="PTHR43047:SF72">
    <property type="entry name" value="OSMOSENSING HISTIDINE PROTEIN KINASE SLN1"/>
    <property type="match status" value="1"/>
</dbReference>